<protein>
    <recommendedName>
        <fullName evidence="2">Nuclease associated modular domain-containing protein</fullName>
    </recommendedName>
</protein>
<evidence type="ECO:0000313" key="4">
    <source>
        <dbReference type="Proteomes" id="UP001153069"/>
    </source>
</evidence>
<feature type="region of interest" description="Disordered" evidence="1">
    <location>
        <begin position="428"/>
        <end position="463"/>
    </location>
</feature>
<reference evidence="3" key="1">
    <citation type="submission" date="2020-06" db="EMBL/GenBank/DDBJ databases">
        <authorList>
            <consortium name="Plant Systems Biology data submission"/>
        </authorList>
    </citation>
    <scope>NUCLEOTIDE SEQUENCE</scope>
    <source>
        <strain evidence="3">D6</strain>
    </source>
</reference>
<proteinExistence type="predicted"/>
<feature type="compositionally biased region" description="Polar residues" evidence="1">
    <location>
        <begin position="147"/>
        <end position="166"/>
    </location>
</feature>
<dbReference type="EMBL" id="CAICTM010000021">
    <property type="protein sequence ID" value="CAB9497543.1"/>
    <property type="molecule type" value="Genomic_DNA"/>
</dbReference>
<evidence type="ECO:0000259" key="2">
    <source>
        <dbReference type="Pfam" id="PF07460"/>
    </source>
</evidence>
<feature type="compositionally biased region" description="Low complexity" evidence="1">
    <location>
        <begin position="213"/>
        <end position="235"/>
    </location>
</feature>
<feature type="compositionally biased region" description="Basic and acidic residues" evidence="1">
    <location>
        <begin position="135"/>
        <end position="146"/>
    </location>
</feature>
<feature type="region of interest" description="Disordered" evidence="1">
    <location>
        <begin position="358"/>
        <end position="412"/>
    </location>
</feature>
<feature type="compositionally biased region" description="Low complexity" evidence="1">
    <location>
        <begin position="438"/>
        <end position="450"/>
    </location>
</feature>
<dbReference type="InterPro" id="IPR003611">
    <property type="entry name" value="NUMOD3"/>
</dbReference>
<dbReference type="GO" id="GO:0003677">
    <property type="term" value="F:DNA binding"/>
    <property type="evidence" value="ECO:0007669"/>
    <property type="project" value="InterPro"/>
</dbReference>
<keyword evidence="4" id="KW-1185">Reference proteome</keyword>
<dbReference type="Pfam" id="PF07460">
    <property type="entry name" value="NUMOD3"/>
    <property type="match status" value="1"/>
</dbReference>
<feature type="compositionally biased region" description="Basic and acidic residues" evidence="1">
    <location>
        <begin position="167"/>
        <end position="180"/>
    </location>
</feature>
<feature type="compositionally biased region" description="Basic residues" evidence="1">
    <location>
        <begin position="375"/>
        <end position="393"/>
    </location>
</feature>
<dbReference type="AlphaFoldDB" id="A0A9N8H0J3"/>
<feature type="domain" description="Nuclease associated modular" evidence="2">
    <location>
        <begin position="54"/>
        <end position="89"/>
    </location>
</feature>
<name>A0A9N8H0J3_9STRA</name>
<dbReference type="OrthoDB" id="49203at2759"/>
<comment type="caution">
    <text evidence="3">The sequence shown here is derived from an EMBL/GenBank/DDBJ whole genome shotgun (WGS) entry which is preliminary data.</text>
</comment>
<dbReference type="Proteomes" id="UP001153069">
    <property type="component" value="Unassembled WGS sequence"/>
</dbReference>
<feature type="compositionally biased region" description="Acidic residues" evidence="1">
    <location>
        <begin position="1"/>
        <end position="24"/>
    </location>
</feature>
<feature type="region of interest" description="Disordered" evidence="1">
    <location>
        <begin position="134"/>
        <end position="235"/>
    </location>
</feature>
<accession>A0A9N8H0J3</accession>
<feature type="region of interest" description="Disordered" evidence="1">
    <location>
        <begin position="1"/>
        <end position="89"/>
    </location>
</feature>
<organism evidence="3 4">
    <name type="scientific">Seminavis robusta</name>
    <dbReference type="NCBI Taxonomy" id="568900"/>
    <lineage>
        <taxon>Eukaryota</taxon>
        <taxon>Sar</taxon>
        <taxon>Stramenopiles</taxon>
        <taxon>Ochrophyta</taxon>
        <taxon>Bacillariophyta</taxon>
        <taxon>Bacillariophyceae</taxon>
        <taxon>Bacillariophycidae</taxon>
        <taxon>Naviculales</taxon>
        <taxon>Naviculaceae</taxon>
        <taxon>Seminavis</taxon>
    </lineage>
</organism>
<evidence type="ECO:0000313" key="3">
    <source>
        <dbReference type="EMBL" id="CAB9497543.1"/>
    </source>
</evidence>
<sequence>MSDDEEDGWVPEGEEEEEGDEEEGGVSNKPQQSSKRPQHGLTADTAARMTENGGYAHTLDSKLKISKANRGNTPWNKGKVRSAADKAKIGAGVRARNRAILLEKLSRIGMSEEEWFAKKKQLKYLRERVRRAKKAKDDKALKEHQESLNSVLAVQERVNSQPSAVEQEQRTRPKKTPKEPPKKKRKETVVPHKAKINMVTTSTTTSKKDDTDNNNNNNNDSQATAQSSNQATNNTPIVVIPKTATVPPTMKNPQQLAEIFARDIEWNEHPYDTSDLEAPYDACPKGGPGGLICCAHCTRQYSQYLNATSKDMEEQRTHKVISEVKELLGFLQTAQTQLGQAVQTARQPIHKVAQGLFLSSTTTTSTKPPPLKPPPKPKSKSKTKRNQKQPNKKQKSDKQNNSDPVELPDLVIVDDGVKKPSAEDFTTFPPMMDFLQNTTPTGTVGTTTPPFLKLTQPPPALPIPLEEEHDAIEMVEV</sequence>
<gene>
    <name evidence="3" type="ORF">SEMRO_21_G014890.1</name>
</gene>
<evidence type="ECO:0000256" key="1">
    <source>
        <dbReference type="SAM" id="MobiDB-lite"/>
    </source>
</evidence>